<dbReference type="SUPFAM" id="SSF101386">
    <property type="entry name" value="all-alpha NTP pyrophosphatases"/>
    <property type="match status" value="1"/>
</dbReference>
<dbReference type="Proteomes" id="UP000448943">
    <property type="component" value="Unassembled WGS sequence"/>
</dbReference>
<dbReference type="AlphaFoldDB" id="A0A6N9Q2U7"/>
<reference evidence="2 3" key="1">
    <citation type="submission" date="2019-01" db="EMBL/GenBank/DDBJ databases">
        <title>Chengkuizengella sp. nov., isolated from deep-sea sediment of East Pacific Ocean.</title>
        <authorList>
            <person name="Yang J."/>
            <person name="Lai Q."/>
            <person name="Shao Z."/>
        </authorList>
    </citation>
    <scope>NUCLEOTIDE SEQUENCE [LARGE SCALE GENOMIC DNA]</scope>
    <source>
        <strain evidence="2 3">YPA3-1-1</strain>
    </source>
</reference>
<sequence length="109" mass="12126">MDLNEYQYKAMRTVAGLESENLLLNAALGLCGESGEVADQLKKHIFQGHELNKNKLKKELGDVLWYVAAGSEALRVSLEDIAKGNIAKLEKRYPNGFDSERSINRGDES</sequence>
<dbReference type="EMBL" id="SIJB01000022">
    <property type="protein sequence ID" value="NBI29110.1"/>
    <property type="molecule type" value="Genomic_DNA"/>
</dbReference>
<dbReference type="Gene3D" id="1.10.287.1080">
    <property type="entry name" value="MazG-like"/>
    <property type="match status" value="1"/>
</dbReference>
<gene>
    <name evidence="2" type="ORF">ERL59_09075</name>
</gene>
<dbReference type="PIRSF" id="PIRSF006639">
    <property type="entry name" value="UCP006639_pph"/>
    <property type="match status" value="1"/>
</dbReference>
<keyword evidence="3" id="KW-1185">Reference proteome</keyword>
<comment type="caution">
    <text evidence="2">The sequence shown here is derived from an EMBL/GenBank/DDBJ whole genome shotgun (WGS) entry which is preliminary data.</text>
</comment>
<evidence type="ECO:0000313" key="2">
    <source>
        <dbReference type="EMBL" id="NBI29110.1"/>
    </source>
</evidence>
<protein>
    <submittedName>
        <fullName evidence="2">Nucleotide pyrophosphohydrolase</fullName>
    </submittedName>
</protein>
<feature type="domain" description="NTP pyrophosphohydrolase MazG-like" evidence="1">
    <location>
        <begin position="28"/>
        <end position="97"/>
    </location>
</feature>
<evidence type="ECO:0000259" key="1">
    <source>
        <dbReference type="Pfam" id="PF03819"/>
    </source>
</evidence>
<keyword evidence="2" id="KW-0378">Hydrolase</keyword>
<dbReference type="OrthoDB" id="2418132at2"/>
<accession>A0A6N9Q2U7</accession>
<evidence type="ECO:0000313" key="3">
    <source>
        <dbReference type="Proteomes" id="UP000448943"/>
    </source>
</evidence>
<name>A0A6N9Q2U7_9BACL</name>
<dbReference type="RefSeq" id="WP_160645913.1">
    <property type="nucleotide sequence ID" value="NZ_SIJB01000022.1"/>
</dbReference>
<proteinExistence type="predicted"/>
<dbReference type="Pfam" id="PF03819">
    <property type="entry name" value="MazG"/>
    <property type="match status" value="1"/>
</dbReference>
<dbReference type="InterPro" id="IPR011379">
    <property type="entry name" value="MazG-related_GP37"/>
</dbReference>
<organism evidence="2 3">
    <name type="scientific">Chengkuizengella marina</name>
    <dbReference type="NCBI Taxonomy" id="2507566"/>
    <lineage>
        <taxon>Bacteria</taxon>
        <taxon>Bacillati</taxon>
        <taxon>Bacillota</taxon>
        <taxon>Bacilli</taxon>
        <taxon>Bacillales</taxon>
        <taxon>Paenibacillaceae</taxon>
        <taxon>Chengkuizengella</taxon>
    </lineage>
</organism>
<dbReference type="GO" id="GO:0016787">
    <property type="term" value="F:hydrolase activity"/>
    <property type="evidence" value="ECO:0007669"/>
    <property type="project" value="UniProtKB-KW"/>
</dbReference>
<dbReference type="InterPro" id="IPR004518">
    <property type="entry name" value="MazG-like_dom"/>
</dbReference>
<dbReference type="CDD" id="cd11541">
    <property type="entry name" value="NTP-PPase_u4"/>
    <property type="match status" value="1"/>
</dbReference>